<evidence type="ECO:0000313" key="3">
    <source>
        <dbReference type="EnsemblPlants" id="AES75321"/>
    </source>
</evidence>
<dbReference type="PaxDb" id="3880-AES75321"/>
<dbReference type="PANTHER" id="PTHR45786">
    <property type="entry name" value="DNA BINDING PROTEIN-LIKE"/>
    <property type="match status" value="1"/>
</dbReference>
<sequence length="225" mass="25415">MKEQMGSRLFIAASRNAHSFVLSYNVLSEVHEVAALIVGDFDDSGVGVGIGQVQAYLIGLSLAYEINHKPESVLWPIIGRFFRSGLAYLKTWTGLKAYLQVYITLRPSNSSFESRDIVVKEKGGFLQRIHETHAKNTPLQYPLLFPFGDDQYQEHIELNELTSIGSVKKRVRVSVRGFFHIEKPLLPSSVSTYSVVIITIFNGFLVLLQPPLSIFKYFTFEIVKN</sequence>
<proteinExistence type="predicted"/>
<reference evidence="2 4" key="1">
    <citation type="journal article" date="2011" name="Nature">
        <title>The Medicago genome provides insight into the evolution of rhizobial symbioses.</title>
        <authorList>
            <person name="Young N.D."/>
            <person name="Debelle F."/>
            <person name="Oldroyd G.E."/>
            <person name="Geurts R."/>
            <person name="Cannon S.B."/>
            <person name="Udvardi M.K."/>
            <person name="Benedito V.A."/>
            <person name="Mayer K.F."/>
            <person name="Gouzy J."/>
            <person name="Schoof H."/>
            <person name="Van de Peer Y."/>
            <person name="Proost S."/>
            <person name="Cook D.R."/>
            <person name="Meyers B.C."/>
            <person name="Spannagl M."/>
            <person name="Cheung F."/>
            <person name="De Mita S."/>
            <person name="Krishnakumar V."/>
            <person name="Gundlach H."/>
            <person name="Zhou S."/>
            <person name="Mudge J."/>
            <person name="Bharti A.K."/>
            <person name="Murray J.D."/>
            <person name="Naoumkina M.A."/>
            <person name="Rosen B."/>
            <person name="Silverstein K.A."/>
            <person name="Tang H."/>
            <person name="Rombauts S."/>
            <person name="Zhao P.X."/>
            <person name="Zhou P."/>
            <person name="Barbe V."/>
            <person name="Bardou P."/>
            <person name="Bechner M."/>
            <person name="Bellec A."/>
            <person name="Berger A."/>
            <person name="Berges H."/>
            <person name="Bidwell S."/>
            <person name="Bisseling T."/>
            <person name="Choisne N."/>
            <person name="Couloux A."/>
            <person name="Denny R."/>
            <person name="Deshpande S."/>
            <person name="Dai X."/>
            <person name="Doyle J.J."/>
            <person name="Dudez A.M."/>
            <person name="Farmer A.D."/>
            <person name="Fouteau S."/>
            <person name="Franken C."/>
            <person name="Gibelin C."/>
            <person name="Gish J."/>
            <person name="Goldstein S."/>
            <person name="Gonzalez A.J."/>
            <person name="Green P.J."/>
            <person name="Hallab A."/>
            <person name="Hartog M."/>
            <person name="Hua A."/>
            <person name="Humphray S.J."/>
            <person name="Jeong D.H."/>
            <person name="Jing Y."/>
            <person name="Jocker A."/>
            <person name="Kenton S.M."/>
            <person name="Kim D.J."/>
            <person name="Klee K."/>
            <person name="Lai H."/>
            <person name="Lang C."/>
            <person name="Lin S."/>
            <person name="Macmil S.L."/>
            <person name="Magdelenat G."/>
            <person name="Matthews L."/>
            <person name="McCorrison J."/>
            <person name="Monaghan E.L."/>
            <person name="Mun J.H."/>
            <person name="Najar F.Z."/>
            <person name="Nicholson C."/>
            <person name="Noirot C."/>
            <person name="O'Bleness M."/>
            <person name="Paule C.R."/>
            <person name="Poulain J."/>
            <person name="Prion F."/>
            <person name="Qin B."/>
            <person name="Qu C."/>
            <person name="Retzel E.F."/>
            <person name="Riddle C."/>
            <person name="Sallet E."/>
            <person name="Samain S."/>
            <person name="Samson N."/>
            <person name="Sanders I."/>
            <person name="Saurat O."/>
            <person name="Scarpelli C."/>
            <person name="Schiex T."/>
            <person name="Segurens B."/>
            <person name="Severin A.J."/>
            <person name="Sherrier D.J."/>
            <person name="Shi R."/>
            <person name="Sims S."/>
            <person name="Singer S.R."/>
            <person name="Sinharoy S."/>
            <person name="Sterck L."/>
            <person name="Viollet A."/>
            <person name="Wang B.B."/>
            <person name="Wang K."/>
            <person name="Wang M."/>
            <person name="Wang X."/>
            <person name="Warfsmann J."/>
            <person name="Weissenbach J."/>
            <person name="White D.D."/>
            <person name="White J.D."/>
            <person name="Wiley G.B."/>
            <person name="Wincker P."/>
            <person name="Xing Y."/>
            <person name="Yang L."/>
            <person name="Yao Z."/>
            <person name="Ying F."/>
            <person name="Zhai J."/>
            <person name="Zhou L."/>
            <person name="Zuber A."/>
            <person name="Denarie J."/>
            <person name="Dixon R.A."/>
            <person name="May G.D."/>
            <person name="Schwartz D.C."/>
            <person name="Rogers J."/>
            <person name="Quetier F."/>
            <person name="Town C.D."/>
            <person name="Roe B.A."/>
        </authorList>
    </citation>
    <scope>NUCLEOTIDE SEQUENCE [LARGE SCALE GENOMIC DNA]</scope>
    <source>
        <strain evidence="2">A17</strain>
        <strain evidence="3 4">cv. Jemalong A17</strain>
    </source>
</reference>
<evidence type="ECO:0000313" key="2">
    <source>
        <dbReference type="EMBL" id="AES75321.1"/>
    </source>
</evidence>
<organism evidence="2 4">
    <name type="scientific">Medicago truncatula</name>
    <name type="common">Barrel medic</name>
    <name type="synonym">Medicago tribuloides</name>
    <dbReference type="NCBI Taxonomy" id="3880"/>
    <lineage>
        <taxon>Eukaryota</taxon>
        <taxon>Viridiplantae</taxon>
        <taxon>Streptophyta</taxon>
        <taxon>Embryophyta</taxon>
        <taxon>Tracheophyta</taxon>
        <taxon>Spermatophyta</taxon>
        <taxon>Magnoliopsida</taxon>
        <taxon>eudicotyledons</taxon>
        <taxon>Gunneridae</taxon>
        <taxon>Pentapetalae</taxon>
        <taxon>rosids</taxon>
        <taxon>fabids</taxon>
        <taxon>Fabales</taxon>
        <taxon>Fabaceae</taxon>
        <taxon>Papilionoideae</taxon>
        <taxon>50 kb inversion clade</taxon>
        <taxon>NPAAA clade</taxon>
        <taxon>Hologalegina</taxon>
        <taxon>IRL clade</taxon>
        <taxon>Trifolieae</taxon>
        <taxon>Medicago</taxon>
    </lineage>
</organism>
<keyword evidence="1" id="KW-0472">Membrane</keyword>
<dbReference type="PANTHER" id="PTHR45786:SF74">
    <property type="entry name" value="ATP-DEPENDENT DNA HELICASE"/>
    <property type="match status" value="1"/>
</dbReference>
<evidence type="ECO:0000256" key="1">
    <source>
        <dbReference type="SAM" id="Phobius"/>
    </source>
</evidence>
<accession>G7KIB2</accession>
<gene>
    <name evidence="2" type="ordered locus">MTR_6g042000</name>
</gene>
<name>G7KIB2_MEDTR</name>
<dbReference type="AlphaFoldDB" id="G7KIB2"/>
<dbReference type="eggNOG" id="KOG0987">
    <property type="taxonomic scope" value="Eukaryota"/>
</dbReference>
<protein>
    <submittedName>
        <fullName evidence="2">Transmembrane protein, putative</fullName>
    </submittedName>
</protein>
<dbReference type="EMBL" id="CM001222">
    <property type="protein sequence ID" value="AES75321.1"/>
    <property type="molecule type" value="Genomic_DNA"/>
</dbReference>
<reference evidence="2 4" key="2">
    <citation type="journal article" date="2014" name="BMC Genomics">
        <title>An improved genome release (version Mt4.0) for the model legume Medicago truncatula.</title>
        <authorList>
            <person name="Tang H."/>
            <person name="Krishnakumar V."/>
            <person name="Bidwell S."/>
            <person name="Rosen B."/>
            <person name="Chan A."/>
            <person name="Zhou S."/>
            <person name="Gentzbittel L."/>
            <person name="Childs K.L."/>
            <person name="Yandell M."/>
            <person name="Gundlach H."/>
            <person name="Mayer K.F."/>
            <person name="Schwartz D.C."/>
            <person name="Town C.D."/>
        </authorList>
    </citation>
    <scope>GENOME REANNOTATION</scope>
    <source>
        <strain evidence="3 4">cv. Jemalong A17</strain>
    </source>
</reference>
<dbReference type="HOGENOM" id="CLU_1231501_0_0_1"/>
<feature type="transmembrane region" description="Helical" evidence="1">
    <location>
        <begin position="190"/>
        <end position="208"/>
    </location>
</feature>
<keyword evidence="4" id="KW-1185">Reference proteome</keyword>
<keyword evidence="1 2" id="KW-0812">Transmembrane</keyword>
<dbReference type="Proteomes" id="UP000002051">
    <property type="component" value="Chromosome 6"/>
</dbReference>
<keyword evidence="1" id="KW-1133">Transmembrane helix</keyword>
<evidence type="ECO:0000313" key="4">
    <source>
        <dbReference type="Proteomes" id="UP000002051"/>
    </source>
</evidence>
<dbReference type="EnsemblPlants" id="AES75321">
    <property type="protein sequence ID" value="AES75321"/>
    <property type="gene ID" value="MTR_6g042000"/>
</dbReference>
<reference evidence="3" key="3">
    <citation type="submission" date="2015-04" db="UniProtKB">
        <authorList>
            <consortium name="EnsemblPlants"/>
        </authorList>
    </citation>
    <scope>IDENTIFICATION</scope>
    <source>
        <strain evidence="3">cv. Jemalong A17</strain>
    </source>
</reference>